<dbReference type="PANTHER" id="PTHR21666">
    <property type="entry name" value="PEPTIDASE-RELATED"/>
    <property type="match status" value="1"/>
</dbReference>
<feature type="signal peptide" evidence="1">
    <location>
        <begin position="1"/>
        <end position="23"/>
    </location>
</feature>
<dbReference type="CDD" id="cd12797">
    <property type="entry name" value="M23_peptidase"/>
    <property type="match status" value="1"/>
</dbReference>
<dbReference type="InterPro" id="IPR011055">
    <property type="entry name" value="Dup_hybrid_motif"/>
</dbReference>
<evidence type="ECO:0000313" key="4">
    <source>
        <dbReference type="Proteomes" id="UP001465331"/>
    </source>
</evidence>
<dbReference type="GO" id="GO:0016787">
    <property type="term" value="F:hydrolase activity"/>
    <property type="evidence" value="ECO:0007669"/>
    <property type="project" value="UniProtKB-KW"/>
</dbReference>
<keyword evidence="3" id="KW-0378">Hydrolase</keyword>
<dbReference type="PANTHER" id="PTHR21666:SF285">
    <property type="entry name" value="M23 FAMILY METALLOPEPTIDASE"/>
    <property type="match status" value="1"/>
</dbReference>
<keyword evidence="1" id="KW-0732">Signal</keyword>
<feature type="chain" id="PRO_5047536781" evidence="1">
    <location>
        <begin position="24"/>
        <end position="285"/>
    </location>
</feature>
<evidence type="ECO:0000313" key="3">
    <source>
        <dbReference type="EMBL" id="MES0872652.1"/>
    </source>
</evidence>
<dbReference type="Proteomes" id="UP001465331">
    <property type="component" value="Unassembled WGS sequence"/>
</dbReference>
<evidence type="ECO:0000259" key="2">
    <source>
        <dbReference type="Pfam" id="PF01551"/>
    </source>
</evidence>
<gene>
    <name evidence="3" type="ORF">ABSH63_01310</name>
</gene>
<name>A0ABV2A5X5_9GAMM</name>
<keyword evidence="4" id="KW-1185">Reference proteome</keyword>
<reference evidence="3 4" key="1">
    <citation type="submission" date="2024-06" db="EMBL/GenBank/DDBJ databases">
        <authorList>
            <person name="Li Z."/>
            <person name="Jiang Y."/>
        </authorList>
    </citation>
    <scope>NUCLEOTIDE SEQUENCE [LARGE SCALE GENOMIC DNA]</scope>
    <source>
        <strain evidence="3 4">HSW-8</strain>
    </source>
</reference>
<proteinExistence type="predicted"/>
<dbReference type="SUPFAM" id="SSF51261">
    <property type="entry name" value="Duplicated hybrid motif"/>
    <property type="match status" value="1"/>
</dbReference>
<protein>
    <submittedName>
        <fullName evidence="3">M23 family metallopeptidase</fullName>
        <ecNumber evidence="3">3.4.24.-</ecNumber>
    </submittedName>
</protein>
<organism evidence="3 4">
    <name type="scientific">Sinimarinibacterium thermocellulolyticum</name>
    <dbReference type="NCBI Taxonomy" id="3170016"/>
    <lineage>
        <taxon>Bacteria</taxon>
        <taxon>Pseudomonadati</taxon>
        <taxon>Pseudomonadota</taxon>
        <taxon>Gammaproteobacteria</taxon>
        <taxon>Nevskiales</taxon>
        <taxon>Nevskiaceae</taxon>
        <taxon>Sinimarinibacterium</taxon>
    </lineage>
</organism>
<comment type="caution">
    <text evidence="3">The sequence shown here is derived from an EMBL/GenBank/DDBJ whole genome shotgun (WGS) entry which is preliminary data.</text>
</comment>
<dbReference type="InterPro" id="IPR050570">
    <property type="entry name" value="Cell_wall_metabolism_enzyme"/>
</dbReference>
<feature type="domain" description="M23ase beta-sheet core" evidence="2">
    <location>
        <begin position="176"/>
        <end position="270"/>
    </location>
</feature>
<dbReference type="EMBL" id="JBEPIJ010000001">
    <property type="protein sequence ID" value="MES0872652.1"/>
    <property type="molecule type" value="Genomic_DNA"/>
</dbReference>
<dbReference type="InterPro" id="IPR016047">
    <property type="entry name" value="M23ase_b-sheet_dom"/>
</dbReference>
<sequence>MMPAVRCAVLAVLGVCWAGGLAAAELAIPGVTLQGEWRQGSVLFGEAPPGTRVWFNGRPLRLTDSGRFVFGLHRDEPAQATLQVQLPDEPMPIAIHATVERREYSIQRIEGLPQRMVTPPAEVLRRIEAEQALVARVRQRDSALDGFTERFIWPCRGPISGVFGSQRILNGEPKQPHYGVDIAVPVGTPVRAPASGVVSLAQADLYYTGGTLMIDHGHGLQSTFLHLSKLRVREGEHVRRGQIVAEAGATGRATGAHLDWRVSWFDARVDAQTLVPPMPTSARAE</sequence>
<accession>A0ABV2A5X5</accession>
<dbReference type="EC" id="3.4.24.-" evidence="3"/>
<dbReference type="Pfam" id="PF01551">
    <property type="entry name" value="Peptidase_M23"/>
    <property type="match status" value="1"/>
</dbReference>
<dbReference type="Gene3D" id="2.70.70.10">
    <property type="entry name" value="Glucose Permease (Domain IIA)"/>
    <property type="match status" value="1"/>
</dbReference>
<evidence type="ECO:0000256" key="1">
    <source>
        <dbReference type="SAM" id="SignalP"/>
    </source>
</evidence>